<dbReference type="PANTHER" id="PTHR10746">
    <property type="entry name" value="50S RIBOSOMAL PROTEIN L4"/>
    <property type="match status" value="1"/>
</dbReference>
<evidence type="ECO:0000256" key="3">
    <source>
        <dbReference type="ARBA" id="ARBA00023274"/>
    </source>
</evidence>
<dbReference type="GO" id="GO:0006412">
    <property type="term" value="P:translation"/>
    <property type="evidence" value="ECO:0007669"/>
    <property type="project" value="InterPro"/>
</dbReference>
<reference evidence="6" key="1">
    <citation type="submission" date="2024-06" db="EMBL/GenBank/DDBJ databases">
        <title>Diversity, functionality, and evolutionary history of bacterial symbionts in false click beetles (Coleoptera, Throscidae).</title>
        <authorList>
            <person name="Wierz J.C."/>
            <person name="Malm H."/>
            <person name="Kaltenpoth M."/>
            <person name="Engl T."/>
        </authorList>
    </citation>
    <scope>NUCLEOTIDE SEQUENCE</scope>
    <source>
        <strain evidence="6">AspAUS03</strain>
    </source>
</reference>
<dbReference type="GO" id="GO:0003735">
    <property type="term" value="F:structural constituent of ribosome"/>
    <property type="evidence" value="ECO:0007669"/>
    <property type="project" value="InterPro"/>
</dbReference>
<dbReference type="GO" id="GO:1990904">
    <property type="term" value="C:ribonucleoprotein complex"/>
    <property type="evidence" value="ECO:0007669"/>
    <property type="project" value="UniProtKB-KW"/>
</dbReference>
<proteinExistence type="inferred from homology"/>
<dbReference type="SUPFAM" id="SSF52166">
    <property type="entry name" value="Ribosomal protein L4"/>
    <property type="match status" value="1"/>
</dbReference>
<evidence type="ECO:0000256" key="4">
    <source>
        <dbReference type="ARBA" id="ARBA00035244"/>
    </source>
</evidence>
<dbReference type="InterPro" id="IPR023574">
    <property type="entry name" value="Ribosomal_uL4_dom_sf"/>
</dbReference>
<keyword evidence="3" id="KW-0687">Ribonucleoprotein</keyword>
<dbReference type="EMBL" id="CP157897">
    <property type="protein sequence ID" value="XBT18784.1"/>
    <property type="molecule type" value="Genomic_DNA"/>
</dbReference>
<accession>A0AAU7QSU7</accession>
<comment type="similarity">
    <text evidence="1">Belongs to the universal ribosomal protein uL4 family.</text>
</comment>
<dbReference type="GO" id="GO:0005840">
    <property type="term" value="C:ribosome"/>
    <property type="evidence" value="ECO:0007669"/>
    <property type="project" value="UniProtKB-KW"/>
</dbReference>
<dbReference type="AlphaFoldDB" id="A0AAU7QSU7"/>
<evidence type="ECO:0000256" key="1">
    <source>
        <dbReference type="ARBA" id="ARBA00010528"/>
    </source>
</evidence>
<dbReference type="InterPro" id="IPR002136">
    <property type="entry name" value="Ribosomal_uL4"/>
</dbReference>
<evidence type="ECO:0000256" key="2">
    <source>
        <dbReference type="ARBA" id="ARBA00022980"/>
    </source>
</evidence>
<evidence type="ECO:0000313" key="6">
    <source>
        <dbReference type="EMBL" id="XBT18784.1"/>
    </source>
</evidence>
<dbReference type="PANTHER" id="PTHR10746:SF6">
    <property type="entry name" value="LARGE RIBOSOMAL SUBUNIT PROTEIN UL4M"/>
    <property type="match status" value="1"/>
</dbReference>
<dbReference type="InterPro" id="IPR013005">
    <property type="entry name" value="Ribosomal_uL4-like"/>
</dbReference>
<gene>
    <name evidence="6" type="primary">rplD</name>
    <name evidence="6" type="ORF">ABPD24_00495</name>
</gene>
<organism evidence="6">
    <name type="scientific">Candidatus Shikimatogenerans sp. AspAUS03</name>
    <dbReference type="NCBI Taxonomy" id="3158563"/>
    <lineage>
        <taxon>Bacteria</taxon>
        <taxon>Pseudomonadati</taxon>
        <taxon>Bacteroidota</taxon>
        <taxon>Flavobacteriia</taxon>
        <taxon>Flavobacteriales</taxon>
        <taxon>Candidatus Shikimatogenerans</taxon>
    </lineage>
</organism>
<evidence type="ECO:0000256" key="5">
    <source>
        <dbReference type="ARBA" id="ARBA00035462"/>
    </source>
</evidence>
<keyword evidence="2 6" id="KW-0689">Ribosomal protein</keyword>
<dbReference type="Pfam" id="PF00573">
    <property type="entry name" value="Ribosomal_L4"/>
    <property type="match status" value="1"/>
</dbReference>
<sequence>MFIKIIDYNDITIKKQYIKEDKNYNYLLYICFRKYTFSKRLNIACTKNRSQVKGSNKKICKQKGTGVARKGSIKNPLFKGGGIIFGPKFRKFKIKVNSKNLKYFYSITILKKINNKKIKIFFIKKNDKPNTKKINFFFNKFYYKKKILFVLYKKHKSLILSLKNINYVKSIFINNLNIYLLLKYEYIFIDKKSLYYLLKNNNVKKFIYKK</sequence>
<dbReference type="Gene3D" id="3.40.1370.10">
    <property type="match status" value="1"/>
</dbReference>
<dbReference type="NCBIfam" id="TIGR03953">
    <property type="entry name" value="rplD_bact"/>
    <property type="match status" value="1"/>
</dbReference>
<protein>
    <recommendedName>
        <fullName evidence="4">Large ribosomal subunit protein uL4</fullName>
    </recommendedName>
    <alternativeName>
        <fullName evidence="5">50S ribosomal protein L4</fullName>
    </alternativeName>
</protein>
<name>A0AAU7QSU7_9FLAO</name>